<dbReference type="CDD" id="cd00680">
    <property type="entry name" value="RHO_alpha_C"/>
    <property type="match status" value="1"/>
</dbReference>
<reference evidence="9 10" key="1">
    <citation type="submission" date="2017-05" db="EMBL/GenBank/DDBJ databases">
        <title>Complete and WGS of Bordetella genogroups.</title>
        <authorList>
            <person name="Spilker T."/>
            <person name="LiPuma J."/>
        </authorList>
    </citation>
    <scope>NUCLEOTIDE SEQUENCE [LARGE SCALE GENOMIC DNA]</scope>
    <source>
        <strain evidence="9 10">AU17164</strain>
    </source>
</reference>
<dbReference type="CDD" id="cd03469">
    <property type="entry name" value="Rieske_RO_Alpha_N"/>
    <property type="match status" value="1"/>
</dbReference>
<gene>
    <name evidence="9" type="ORF">CAL13_20495</name>
</gene>
<dbReference type="Gene3D" id="2.102.10.10">
    <property type="entry name" value="Rieske [2Fe-2S] iron-sulphur domain"/>
    <property type="match status" value="1"/>
</dbReference>
<dbReference type="Proteomes" id="UP000194139">
    <property type="component" value="Chromosome"/>
</dbReference>
<evidence type="ECO:0000256" key="7">
    <source>
        <dbReference type="ARBA" id="ARBA00023014"/>
    </source>
</evidence>
<evidence type="ECO:0000256" key="4">
    <source>
        <dbReference type="ARBA" id="ARBA00022723"/>
    </source>
</evidence>
<dbReference type="PROSITE" id="PS51296">
    <property type="entry name" value="RIESKE"/>
    <property type="match status" value="1"/>
</dbReference>
<organism evidence="9 10">
    <name type="scientific">Bordetella genomosp. 9</name>
    <dbReference type="NCBI Taxonomy" id="1416803"/>
    <lineage>
        <taxon>Bacteria</taxon>
        <taxon>Pseudomonadati</taxon>
        <taxon>Pseudomonadota</taxon>
        <taxon>Betaproteobacteria</taxon>
        <taxon>Burkholderiales</taxon>
        <taxon>Alcaligenaceae</taxon>
        <taxon>Bordetella</taxon>
    </lineage>
</organism>
<evidence type="ECO:0000313" key="9">
    <source>
        <dbReference type="EMBL" id="ARP88327.1"/>
    </source>
</evidence>
<dbReference type="PRINTS" id="PR00090">
    <property type="entry name" value="RNGDIOXGNASE"/>
</dbReference>
<keyword evidence="5" id="KW-0560">Oxidoreductase</keyword>
<name>A0A1W6Z4P1_9BORD</name>
<evidence type="ECO:0000256" key="5">
    <source>
        <dbReference type="ARBA" id="ARBA00023002"/>
    </source>
</evidence>
<dbReference type="InterPro" id="IPR017941">
    <property type="entry name" value="Rieske_2Fe-2S"/>
</dbReference>
<evidence type="ECO:0000256" key="3">
    <source>
        <dbReference type="ARBA" id="ARBA00022714"/>
    </source>
</evidence>
<comment type="cofactor">
    <cofactor evidence="1">
        <name>Fe cation</name>
        <dbReference type="ChEBI" id="CHEBI:24875"/>
    </cofactor>
</comment>
<evidence type="ECO:0000256" key="1">
    <source>
        <dbReference type="ARBA" id="ARBA00001962"/>
    </source>
</evidence>
<accession>A0A1W6Z4P1</accession>
<evidence type="ECO:0000256" key="6">
    <source>
        <dbReference type="ARBA" id="ARBA00023004"/>
    </source>
</evidence>
<dbReference type="PANTHER" id="PTHR43756">
    <property type="entry name" value="CHOLINE MONOOXYGENASE, CHLOROPLASTIC"/>
    <property type="match status" value="1"/>
</dbReference>
<dbReference type="InterPro" id="IPR001663">
    <property type="entry name" value="Rng_hydr_dOase-A"/>
</dbReference>
<dbReference type="Pfam" id="PF00848">
    <property type="entry name" value="Ring_hydroxyl_A"/>
    <property type="match status" value="1"/>
</dbReference>
<evidence type="ECO:0000259" key="8">
    <source>
        <dbReference type="PROSITE" id="PS51296"/>
    </source>
</evidence>
<evidence type="ECO:0000256" key="2">
    <source>
        <dbReference type="ARBA" id="ARBA00008751"/>
    </source>
</evidence>
<keyword evidence="4" id="KW-0479">Metal-binding</keyword>
<dbReference type="Pfam" id="PF00355">
    <property type="entry name" value="Rieske"/>
    <property type="match status" value="1"/>
</dbReference>
<dbReference type="PANTHER" id="PTHR43756:SF5">
    <property type="entry name" value="CHOLINE MONOOXYGENASE, CHLOROPLASTIC"/>
    <property type="match status" value="1"/>
</dbReference>
<keyword evidence="6" id="KW-0408">Iron</keyword>
<dbReference type="InterPro" id="IPR036922">
    <property type="entry name" value="Rieske_2Fe-2S_sf"/>
</dbReference>
<dbReference type="SUPFAM" id="SSF55961">
    <property type="entry name" value="Bet v1-like"/>
    <property type="match status" value="1"/>
</dbReference>
<feature type="domain" description="Rieske" evidence="8">
    <location>
        <begin position="41"/>
        <end position="148"/>
    </location>
</feature>
<evidence type="ECO:0000313" key="10">
    <source>
        <dbReference type="Proteomes" id="UP000194139"/>
    </source>
</evidence>
<protein>
    <recommendedName>
        <fullName evidence="8">Rieske domain-containing protein</fullName>
    </recommendedName>
</protein>
<sequence length="374" mass="41995">MNSDILRVLKPLQTACTPPASCYRSMDWFEREKDAVFRSAWHFICLGTSLEAAGQYVTRSILGMSVLVARNGDGALRAFINVCRHRGAPLVCEDNGTAKAFVCSYHGWAYDVDGCLLRAPGLGASRELAADRALVKLPVTERQNMVFVNLDRGIASPEDHINRYMGDYFDRIAAPHAVSSMRCVRTRNYVVQANWKLYVEVDMETLHTPYVHGSSIGEQAVAPLHSEQEWIGVIHRSRGTPALRPNERQHAFPPAREAYGAGLEGTHFVVVLPGFFVITAPDCMWWIHKTPLSPDRTAVNVGYCFPKETLSSPEYAGRAKYYFARWDQVIHEDDRIVEHQQRGLVDGIQGCYADAESVVHEFDKRIVEKVLGRV</sequence>
<proteinExistence type="inferred from homology"/>
<dbReference type="Gene3D" id="3.90.380.10">
    <property type="entry name" value="Naphthalene 1,2-dioxygenase Alpha Subunit, Chain A, domain 1"/>
    <property type="match status" value="2"/>
</dbReference>
<dbReference type="GO" id="GO:0051537">
    <property type="term" value="F:2 iron, 2 sulfur cluster binding"/>
    <property type="evidence" value="ECO:0007669"/>
    <property type="project" value="UniProtKB-KW"/>
</dbReference>
<dbReference type="RefSeq" id="WP_086073399.1">
    <property type="nucleotide sequence ID" value="NZ_CP021109.1"/>
</dbReference>
<keyword evidence="3" id="KW-0001">2Fe-2S</keyword>
<dbReference type="InterPro" id="IPR015879">
    <property type="entry name" value="Ring_hydroxy_dOase_asu_C_dom"/>
</dbReference>
<dbReference type="EMBL" id="CP021109">
    <property type="protein sequence ID" value="ARP88327.1"/>
    <property type="molecule type" value="Genomic_DNA"/>
</dbReference>
<dbReference type="GO" id="GO:0016491">
    <property type="term" value="F:oxidoreductase activity"/>
    <property type="evidence" value="ECO:0007669"/>
    <property type="project" value="UniProtKB-KW"/>
</dbReference>
<dbReference type="AlphaFoldDB" id="A0A1W6Z4P1"/>
<dbReference type="GO" id="GO:0005506">
    <property type="term" value="F:iron ion binding"/>
    <property type="evidence" value="ECO:0007669"/>
    <property type="project" value="InterPro"/>
</dbReference>
<keyword evidence="7" id="KW-0411">Iron-sulfur</keyword>
<dbReference type="SUPFAM" id="SSF50022">
    <property type="entry name" value="ISP domain"/>
    <property type="match status" value="1"/>
</dbReference>
<keyword evidence="10" id="KW-1185">Reference proteome</keyword>
<comment type="similarity">
    <text evidence="2">Belongs to the bacterial ring-hydroxylating dioxygenase alpha subunit family.</text>
</comment>